<gene>
    <name evidence="1" type="ORF">HLQ16_19685</name>
</gene>
<accession>A0A7Y3SZZ8</accession>
<proteinExistence type="predicted"/>
<dbReference type="AlphaFoldDB" id="A0A7Y3SZZ8"/>
<sequence>MEIKYERATINDVGALINVRNQCFYSDFVKYEECSGALENKMGDRSVELLREFNEKGINEKFIINTTSKSIEETVLEIIKDDRFKI</sequence>
<organism evidence="1 2">
    <name type="scientific">Clostridium estertheticum</name>
    <dbReference type="NCBI Taxonomy" id="238834"/>
    <lineage>
        <taxon>Bacteria</taxon>
        <taxon>Bacillati</taxon>
        <taxon>Bacillota</taxon>
        <taxon>Clostridia</taxon>
        <taxon>Eubacteriales</taxon>
        <taxon>Clostridiaceae</taxon>
        <taxon>Clostridium</taxon>
    </lineage>
</organism>
<evidence type="ECO:0000313" key="2">
    <source>
        <dbReference type="Proteomes" id="UP000531659"/>
    </source>
</evidence>
<evidence type="ECO:0000313" key="1">
    <source>
        <dbReference type="EMBL" id="NNU78138.1"/>
    </source>
</evidence>
<dbReference type="Proteomes" id="UP000531659">
    <property type="component" value="Unassembled WGS sequence"/>
</dbReference>
<name>A0A7Y3SZZ8_9CLOT</name>
<dbReference type="RefSeq" id="WP_171298727.1">
    <property type="nucleotide sequence ID" value="NZ_CP087098.1"/>
</dbReference>
<dbReference type="EMBL" id="JABEYB010000019">
    <property type="protein sequence ID" value="NNU78138.1"/>
    <property type="molecule type" value="Genomic_DNA"/>
</dbReference>
<reference evidence="1 2" key="1">
    <citation type="submission" date="2020-05" db="EMBL/GenBank/DDBJ databases">
        <title>Complete genome of Clostridium estertheticum subspecies estertheticum, isolated from Vacuum packed lamb meat from New Zealand imported to Switzerland.</title>
        <authorList>
            <person name="Wambui J."/>
            <person name="Stevens M.J.A."/>
            <person name="Stephan R."/>
        </authorList>
    </citation>
    <scope>NUCLEOTIDE SEQUENCE [LARGE SCALE GENOMIC DNA]</scope>
    <source>
        <strain evidence="1 2">CEST001</strain>
    </source>
</reference>
<dbReference type="InterPro" id="IPR027417">
    <property type="entry name" value="P-loop_NTPase"/>
</dbReference>
<protein>
    <submittedName>
        <fullName evidence="1">Uncharacterized protein</fullName>
    </submittedName>
</protein>
<dbReference type="Gene3D" id="3.40.50.300">
    <property type="entry name" value="P-loop containing nucleotide triphosphate hydrolases"/>
    <property type="match status" value="1"/>
</dbReference>
<comment type="caution">
    <text evidence="1">The sequence shown here is derived from an EMBL/GenBank/DDBJ whole genome shotgun (WGS) entry which is preliminary data.</text>
</comment>